<dbReference type="InterPro" id="IPR050678">
    <property type="entry name" value="DNA_Partitioning_ATPase"/>
</dbReference>
<evidence type="ECO:0000259" key="1">
    <source>
        <dbReference type="Pfam" id="PF01656"/>
    </source>
</evidence>
<dbReference type="Proteomes" id="UP000515756">
    <property type="component" value="Plasmid pWP2-W18-ESBL-01_1"/>
</dbReference>
<dbReference type="PANTHER" id="PTHR13696:SF99">
    <property type="entry name" value="COBYRINIC ACID AC-DIAMIDE SYNTHASE"/>
    <property type="match status" value="1"/>
</dbReference>
<gene>
    <name evidence="2" type="ORF">WP2W18E01_P10870</name>
</gene>
<organism evidence="2 3">
    <name type="scientific">Aeromonas caviae</name>
    <name type="common">Aeromonas punctata</name>
    <dbReference type="NCBI Taxonomy" id="648"/>
    <lineage>
        <taxon>Bacteria</taxon>
        <taxon>Pseudomonadati</taxon>
        <taxon>Pseudomonadota</taxon>
        <taxon>Gammaproteobacteria</taxon>
        <taxon>Aeromonadales</taxon>
        <taxon>Aeromonadaceae</taxon>
        <taxon>Aeromonas</taxon>
    </lineage>
</organism>
<accession>A0A6S4TC36</accession>
<dbReference type="SUPFAM" id="SSF52540">
    <property type="entry name" value="P-loop containing nucleoside triphosphate hydrolases"/>
    <property type="match status" value="1"/>
</dbReference>
<keyword evidence="2" id="KW-0614">Plasmid</keyword>
<dbReference type="Gene3D" id="3.40.50.300">
    <property type="entry name" value="P-loop containing nucleotide triphosphate hydrolases"/>
    <property type="match status" value="1"/>
</dbReference>
<feature type="domain" description="CobQ/CobB/MinD/ParA nucleotide binding" evidence="1">
    <location>
        <begin position="12"/>
        <end position="212"/>
    </location>
</feature>
<dbReference type="InterPro" id="IPR002586">
    <property type="entry name" value="CobQ/CobB/MinD/ParA_Nub-bd_dom"/>
</dbReference>
<reference evidence="2 3" key="1">
    <citation type="submission" date="2019-12" db="EMBL/GenBank/DDBJ databases">
        <title>complete genome sequences of Aeromonas caviae str. WP2-W18-ESBL-01 isolated from wastewater treatment plant effluent.</title>
        <authorList>
            <person name="Sekizuka T."/>
            <person name="Itokawa K."/>
            <person name="Yatsu K."/>
            <person name="Inamine Y."/>
            <person name="Kuroda M."/>
        </authorList>
    </citation>
    <scope>NUCLEOTIDE SEQUENCE [LARGE SCALE GENOMIC DNA]</scope>
    <source>
        <strain evidence="2 3">WP2-W18-ESBL-01</strain>
        <plasmid evidence="2 3">pWP2-W18-ESBL-01_1</plasmid>
    </source>
</reference>
<evidence type="ECO:0000313" key="3">
    <source>
        <dbReference type="Proteomes" id="UP000515756"/>
    </source>
</evidence>
<dbReference type="EMBL" id="AP021928">
    <property type="protein sequence ID" value="BBQ32840.1"/>
    <property type="molecule type" value="Genomic_DNA"/>
</dbReference>
<name>A0A6S4TC36_AERCA</name>
<dbReference type="AlphaFoldDB" id="A0A6S4TC36"/>
<geneLocation type="plasmid" evidence="2 3">
    <name>pWP2-W18-ESBL-01_1</name>
</geneLocation>
<dbReference type="PANTHER" id="PTHR13696">
    <property type="entry name" value="P-LOOP CONTAINING NUCLEOSIDE TRIPHOSPHATE HYDROLASE"/>
    <property type="match status" value="1"/>
</dbReference>
<proteinExistence type="predicted"/>
<sequence>MSNQVFNRSVVLVICNPKGGVCKTTVALNMGCILASEYGLKVCLIDGEKDGSLSNFEFSEALNKETLPHIRAGYNQDLHRDIPIFKQIYDVIIVDTAGVTPDFGAVSGEVLGGQEKVSLQSLSMADMLIVPITPSPVVIRKTAGFAPIVERWQMMRAGQLDAVMVLNMVKTREQLSTMVINELTGAFEHLPLMAETVRDTTMVKQAYGAGMSVLDFNKSHPATAEYLSLTAALVERIKSKVNG</sequence>
<dbReference type="InterPro" id="IPR027417">
    <property type="entry name" value="P-loop_NTPase"/>
</dbReference>
<dbReference type="Pfam" id="PF01656">
    <property type="entry name" value="CbiA"/>
    <property type="match status" value="1"/>
</dbReference>
<evidence type="ECO:0000313" key="2">
    <source>
        <dbReference type="EMBL" id="BBQ32840.1"/>
    </source>
</evidence>
<dbReference type="CDD" id="cd02042">
    <property type="entry name" value="ParAB_family"/>
    <property type="match status" value="1"/>
</dbReference>
<dbReference type="RefSeq" id="WP_182936415.1">
    <property type="nucleotide sequence ID" value="NZ_AP021928.1"/>
</dbReference>
<protein>
    <recommendedName>
        <fullName evidence="1">CobQ/CobB/MinD/ParA nucleotide binding domain-containing protein</fullName>
    </recommendedName>
</protein>